<evidence type="ECO:0000259" key="2">
    <source>
        <dbReference type="Pfam" id="PF14846"/>
    </source>
</evidence>
<evidence type="ECO:0000313" key="3">
    <source>
        <dbReference type="EMBL" id="KAK9503906.1"/>
    </source>
</evidence>
<feature type="region of interest" description="Disordered" evidence="1">
    <location>
        <begin position="114"/>
        <end position="136"/>
    </location>
</feature>
<evidence type="ECO:0000256" key="1">
    <source>
        <dbReference type="SAM" id="MobiDB-lite"/>
    </source>
</evidence>
<keyword evidence="4" id="KW-1185">Reference proteome</keyword>
<proteinExistence type="predicted"/>
<gene>
    <name evidence="3" type="ORF">O3M35_010368</name>
</gene>
<reference evidence="3 4" key="1">
    <citation type="submission" date="2022-12" db="EMBL/GenBank/DDBJ databases">
        <title>Chromosome-level genome assembly of true bugs.</title>
        <authorList>
            <person name="Ma L."/>
            <person name="Li H."/>
        </authorList>
    </citation>
    <scope>NUCLEOTIDE SEQUENCE [LARGE SCALE GENOMIC DNA]</scope>
    <source>
        <strain evidence="3">Lab_2022b</strain>
    </source>
</reference>
<name>A0AAW1CZL4_9HEMI</name>
<dbReference type="Pfam" id="PF14846">
    <property type="entry name" value="DUF4485"/>
    <property type="match status" value="1"/>
</dbReference>
<dbReference type="Proteomes" id="UP001461498">
    <property type="component" value="Unassembled WGS sequence"/>
</dbReference>
<sequence length="171" mass="19802">MPNPYKILNETFTFNILLVRALVHMAPHKDRKYLVEWAKKLSEPCNTPDEMSVRNEYAWYLLVMLQSGQIGQPFNASPPPGNLPELVKVISRDVYKELIESTLDSQILSESLERMKENSANQEEEDSKNNQEGNKQTVNDLTVEPSEFFDWQPRPQNGTFCYACAFSNYEY</sequence>
<feature type="domain" description="DUF4485" evidence="2">
    <location>
        <begin position="8"/>
        <end position="88"/>
    </location>
</feature>
<dbReference type="AlphaFoldDB" id="A0AAW1CZL4"/>
<organism evidence="3 4">
    <name type="scientific">Rhynocoris fuscipes</name>
    <dbReference type="NCBI Taxonomy" id="488301"/>
    <lineage>
        <taxon>Eukaryota</taxon>
        <taxon>Metazoa</taxon>
        <taxon>Ecdysozoa</taxon>
        <taxon>Arthropoda</taxon>
        <taxon>Hexapoda</taxon>
        <taxon>Insecta</taxon>
        <taxon>Pterygota</taxon>
        <taxon>Neoptera</taxon>
        <taxon>Paraneoptera</taxon>
        <taxon>Hemiptera</taxon>
        <taxon>Heteroptera</taxon>
        <taxon>Panheteroptera</taxon>
        <taxon>Cimicomorpha</taxon>
        <taxon>Reduviidae</taxon>
        <taxon>Harpactorinae</taxon>
        <taxon>Harpactorini</taxon>
        <taxon>Rhynocoris</taxon>
    </lineage>
</organism>
<dbReference type="EMBL" id="JAPXFL010000007">
    <property type="protein sequence ID" value="KAK9503906.1"/>
    <property type="molecule type" value="Genomic_DNA"/>
</dbReference>
<evidence type="ECO:0000313" key="4">
    <source>
        <dbReference type="Proteomes" id="UP001461498"/>
    </source>
</evidence>
<protein>
    <recommendedName>
        <fullName evidence="2">DUF4485 domain-containing protein</fullName>
    </recommendedName>
</protein>
<dbReference type="InterPro" id="IPR027831">
    <property type="entry name" value="DUF4485"/>
</dbReference>
<comment type="caution">
    <text evidence="3">The sequence shown here is derived from an EMBL/GenBank/DDBJ whole genome shotgun (WGS) entry which is preliminary data.</text>
</comment>
<accession>A0AAW1CZL4</accession>